<evidence type="ECO:0008006" key="4">
    <source>
        <dbReference type="Google" id="ProtNLM"/>
    </source>
</evidence>
<dbReference type="EMBL" id="JBDFQZ010000010">
    <property type="protein sequence ID" value="KAK9681766.1"/>
    <property type="molecule type" value="Genomic_DNA"/>
</dbReference>
<comment type="caution">
    <text evidence="2">The sequence shown here is derived from an EMBL/GenBank/DDBJ whole genome shotgun (WGS) entry which is preliminary data.</text>
</comment>
<reference evidence="2" key="1">
    <citation type="submission" date="2024-03" db="EMBL/GenBank/DDBJ databases">
        <title>WGS assembly of Saponaria officinalis var. Norfolk2.</title>
        <authorList>
            <person name="Jenkins J."/>
            <person name="Shu S."/>
            <person name="Grimwood J."/>
            <person name="Barry K."/>
            <person name="Goodstein D."/>
            <person name="Schmutz J."/>
            <person name="Leebens-Mack J."/>
            <person name="Osbourn A."/>
        </authorList>
    </citation>
    <scope>NUCLEOTIDE SEQUENCE [LARGE SCALE GENOMIC DNA]</scope>
    <source>
        <strain evidence="2">JIC</strain>
    </source>
</reference>
<feature type="compositionally biased region" description="Basic and acidic residues" evidence="1">
    <location>
        <begin position="181"/>
        <end position="193"/>
    </location>
</feature>
<gene>
    <name evidence="2" type="ORF">RND81_10G026300</name>
</gene>
<sequence length="404" mass="44953">MNEEEFKERVKKTFGNLLTTIKPSSVSNPLWSLTGGDVEKRQWRRDHDSSDRDNNPCASSFDDFVSCARKNSRKNLKNYCNEFENDDDDLNDDDGDDEKLGGLDDWDLRGSIGLDSTLDNEDEEDAFDKVAIGRENTGDRLYMGVVANKNVPNIVSSDDLSSNIGIMKRDPRANRLAAKTRLKEDDAEAEQHKTAHVPPTSAEKVSVPSSGDVLNVKPILKRKEHESTSKPSSKRVRFDPEYVNEGSASLKAEKDTGFKVPSDDTNSGNQSVLNERVSRVPDYVRNPSKYTRYTLDSTDETSGKSNVASCLDILHMVKNSQNSVSRPEQEDASADLPKSIPFVPKKKSDPAKADASHSESTHSTLVVGFIDEDLGETEVDDMEVDTSKKHGRQYRTKSNADEPE</sequence>
<feature type="region of interest" description="Disordered" evidence="1">
    <location>
        <begin position="320"/>
        <end position="364"/>
    </location>
</feature>
<feature type="region of interest" description="Disordered" evidence="1">
    <location>
        <begin position="180"/>
        <end position="305"/>
    </location>
</feature>
<feature type="region of interest" description="Disordered" evidence="1">
    <location>
        <begin position="25"/>
        <end position="55"/>
    </location>
</feature>
<name>A0AAW1HXL4_SAPOF</name>
<feature type="region of interest" description="Disordered" evidence="1">
    <location>
        <begin position="376"/>
        <end position="404"/>
    </location>
</feature>
<dbReference type="Pfam" id="PF15264">
    <property type="entry name" value="TSSC4"/>
    <property type="match status" value="1"/>
</dbReference>
<evidence type="ECO:0000313" key="3">
    <source>
        <dbReference type="Proteomes" id="UP001443914"/>
    </source>
</evidence>
<feature type="compositionally biased region" description="Basic and acidic residues" evidence="1">
    <location>
        <begin position="37"/>
        <end position="54"/>
    </location>
</feature>
<dbReference type="PANTHER" id="PTHR13445:SF5">
    <property type="entry name" value="PROTEIN TSSC4"/>
    <property type="match status" value="1"/>
</dbReference>
<dbReference type="AlphaFoldDB" id="A0AAW1HXL4"/>
<dbReference type="PANTHER" id="PTHR13445">
    <property type="entry name" value="TUMOR SUPPRESSING SUBTRANSFERABLE CANDIDATE 4 TSSC4"/>
    <property type="match status" value="1"/>
</dbReference>
<keyword evidence="3" id="KW-1185">Reference proteome</keyword>
<dbReference type="InterPro" id="IPR029338">
    <property type="entry name" value="TSSC4"/>
</dbReference>
<feature type="compositionally biased region" description="Basic and acidic residues" evidence="1">
    <location>
        <begin position="346"/>
        <end position="360"/>
    </location>
</feature>
<evidence type="ECO:0000313" key="2">
    <source>
        <dbReference type="EMBL" id="KAK9681766.1"/>
    </source>
</evidence>
<feature type="compositionally biased region" description="Polar residues" evidence="1">
    <location>
        <begin position="263"/>
        <end position="273"/>
    </location>
</feature>
<dbReference type="Proteomes" id="UP001443914">
    <property type="component" value="Unassembled WGS sequence"/>
</dbReference>
<accession>A0AAW1HXL4</accession>
<protein>
    <recommendedName>
        <fullName evidence="4">Protein TSSC4</fullName>
    </recommendedName>
</protein>
<organism evidence="2 3">
    <name type="scientific">Saponaria officinalis</name>
    <name type="common">Common soapwort</name>
    <name type="synonym">Lychnis saponaria</name>
    <dbReference type="NCBI Taxonomy" id="3572"/>
    <lineage>
        <taxon>Eukaryota</taxon>
        <taxon>Viridiplantae</taxon>
        <taxon>Streptophyta</taxon>
        <taxon>Embryophyta</taxon>
        <taxon>Tracheophyta</taxon>
        <taxon>Spermatophyta</taxon>
        <taxon>Magnoliopsida</taxon>
        <taxon>eudicotyledons</taxon>
        <taxon>Gunneridae</taxon>
        <taxon>Pentapetalae</taxon>
        <taxon>Caryophyllales</taxon>
        <taxon>Caryophyllaceae</taxon>
        <taxon>Caryophylleae</taxon>
        <taxon>Saponaria</taxon>
    </lineage>
</organism>
<proteinExistence type="predicted"/>
<evidence type="ECO:0000256" key="1">
    <source>
        <dbReference type="SAM" id="MobiDB-lite"/>
    </source>
</evidence>